<dbReference type="EMBL" id="CAJVPP010003980">
    <property type="protein sequence ID" value="CAG8641436.1"/>
    <property type="molecule type" value="Genomic_DNA"/>
</dbReference>
<name>A0A9N9DMN7_FUNMO</name>
<dbReference type="AlphaFoldDB" id="A0A9N9DMN7"/>
<keyword evidence="2" id="KW-1185">Reference proteome</keyword>
<dbReference type="Proteomes" id="UP000789375">
    <property type="component" value="Unassembled WGS sequence"/>
</dbReference>
<evidence type="ECO:0000313" key="2">
    <source>
        <dbReference type="Proteomes" id="UP000789375"/>
    </source>
</evidence>
<evidence type="ECO:0000313" key="1">
    <source>
        <dbReference type="EMBL" id="CAG8641436.1"/>
    </source>
</evidence>
<gene>
    <name evidence="1" type="ORF">FMOSSE_LOCUS11008</name>
</gene>
<proteinExistence type="predicted"/>
<organism evidence="1 2">
    <name type="scientific">Funneliformis mosseae</name>
    <name type="common">Endomycorrhizal fungus</name>
    <name type="synonym">Glomus mosseae</name>
    <dbReference type="NCBI Taxonomy" id="27381"/>
    <lineage>
        <taxon>Eukaryota</taxon>
        <taxon>Fungi</taxon>
        <taxon>Fungi incertae sedis</taxon>
        <taxon>Mucoromycota</taxon>
        <taxon>Glomeromycotina</taxon>
        <taxon>Glomeromycetes</taxon>
        <taxon>Glomerales</taxon>
        <taxon>Glomeraceae</taxon>
        <taxon>Funneliformis</taxon>
    </lineage>
</organism>
<comment type="caution">
    <text evidence="1">The sequence shown here is derived from an EMBL/GenBank/DDBJ whole genome shotgun (WGS) entry which is preliminary data.</text>
</comment>
<protein>
    <submittedName>
        <fullName evidence="1">7081_t:CDS:1</fullName>
    </submittedName>
</protein>
<accession>A0A9N9DMN7</accession>
<reference evidence="1" key="1">
    <citation type="submission" date="2021-06" db="EMBL/GenBank/DDBJ databases">
        <authorList>
            <person name="Kallberg Y."/>
            <person name="Tangrot J."/>
            <person name="Rosling A."/>
        </authorList>
    </citation>
    <scope>NUCLEOTIDE SEQUENCE</scope>
    <source>
        <strain evidence="1">87-6 pot B 2015</strain>
    </source>
</reference>
<sequence>MSNIDKSIPERWRTMLESRADYRTGSREKLCHRPDTLELRIKLRPLTVRCIREQFPCLKLMFPSNFPVKFVEKALSITKLEKILEMQRHPDAIKMMSFFPYGDDVRALEMTNCHDTHSYQNKPPGYLSSRLSK</sequence>